<gene>
    <name evidence="2" type="ORF">E6O75_ATG03051</name>
</gene>
<evidence type="ECO:0000256" key="1">
    <source>
        <dbReference type="SAM" id="MobiDB-lite"/>
    </source>
</evidence>
<protein>
    <submittedName>
        <fullName evidence="2">Uncharacterized protein</fullName>
    </submittedName>
</protein>
<comment type="caution">
    <text evidence="2">The sequence shown here is derived from an EMBL/GenBank/DDBJ whole genome shotgun (WGS) entry which is preliminary data.</text>
</comment>
<feature type="compositionally biased region" description="Polar residues" evidence="1">
    <location>
        <begin position="38"/>
        <end position="49"/>
    </location>
</feature>
<feature type="region of interest" description="Disordered" evidence="1">
    <location>
        <begin position="355"/>
        <end position="499"/>
    </location>
</feature>
<sequence>MEEEEEERRGRMSSSRFADGWTVYTGPHVNSRPPASAPSYTTTSNQSTFAAPGPPAPTVWPGYGPGDPRPTATVPSYASTSNQPPGSVTARSAHVLLGYDSGNPRATASVPSYALNSNLSSFAAPAPVGVWPGNGPGNSRPTTTAPSYASFDFHEPYFGCLALVAPFAPLGDFFRNNAPAATVPSYASASTQNPFAAPAGPAPLRLATGLQNSTASRDDWQVQFPSSDAADGTRVLSFGNSSNVCPFPEASSQHVYNQSPSPPEDILGNSPTGMSATRPPGCRPVASASSFATPRNPPKTHQAAIVLYSSPDGSALQDSVLNTPTKIASHPPWEHFHGRPFPRAPAAALNSVGYHLSPPAAPKPRRAIPMLPPARSGRRPTASMIPRRRAPTAQMLPPRLPPRRASIAPMLPQRRSPRRAPTAQMLPPSLPPRRASVAQMLPPSRTQRRAPMLPQNASSPRPPASMLPQPTPGPRHHTPILPPPATMPPPAVPNPLPATTMPPLPAIISPPVVLNPLPPMQLDQPITSFSSQSLPVPTQIEPTTPRRSSI</sequence>
<feature type="compositionally biased region" description="Polar residues" evidence="1">
    <location>
        <begin position="73"/>
        <end position="88"/>
    </location>
</feature>
<organism evidence="2 3">
    <name type="scientific">Venturia nashicola</name>
    <dbReference type="NCBI Taxonomy" id="86259"/>
    <lineage>
        <taxon>Eukaryota</taxon>
        <taxon>Fungi</taxon>
        <taxon>Dikarya</taxon>
        <taxon>Ascomycota</taxon>
        <taxon>Pezizomycotina</taxon>
        <taxon>Dothideomycetes</taxon>
        <taxon>Pleosporomycetidae</taxon>
        <taxon>Venturiales</taxon>
        <taxon>Venturiaceae</taxon>
        <taxon>Venturia</taxon>
    </lineage>
</organism>
<feature type="compositionally biased region" description="Pro residues" evidence="1">
    <location>
        <begin position="480"/>
        <end position="499"/>
    </location>
</feature>
<dbReference type="AlphaFoldDB" id="A0A4Z1P5N3"/>
<dbReference type="EMBL" id="SNSC02000006">
    <property type="protein sequence ID" value="TID23415.1"/>
    <property type="molecule type" value="Genomic_DNA"/>
</dbReference>
<feature type="compositionally biased region" description="Pro residues" evidence="1">
    <location>
        <begin position="460"/>
        <end position="473"/>
    </location>
</feature>
<dbReference type="OrthoDB" id="10622961at2759"/>
<accession>A0A4Z1P5N3</accession>
<keyword evidence="3" id="KW-1185">Reference proteome</keyword>
<feature type="region of interest" description="Disordered" evidence="1">
    <location>
        <begin position="513"/>
        <end position="550"/>
    </location>
</feature>
<name>A0A4Z1P5N3_9PEZI</name>
<evidence type="ECO:0000313" key="2">
    <source>
        <dbReference type="EMBL" id="TID23415.1"/>
    </source>
</evidence>
<feature type="region of interest" description="Disordered" evidence="1">
    <location>
        <begin position="1"/>
        <end position="88"/>
    </location>
</feature>
<dbReference type="Proteomes" id="UP000298493">
    <property type="component" value="Unassembled WGS sequence"/>
</dbReference>
<proteinExistence type="predicted"/>
<feature type="compositionally biased region" description="Polar residues" evidence="1">
    <location>
        <begin position="524"/>
        <end position="550"/>
    </location>
</feature>
<dbReference type="STRING" id="86259.A0A4Z1P5N3"/>
<reference evidence="2 3" key="1">
    <citation type="submission" date="2019-04" db="EMBL/GenBank/DDBJ databases">
        <title>High contiguity whole genome sequence and gene annotation resource for two Venturia nashicola isolates.</title>
        <authorList>
            <person name="Prokchorchik M."/>
            <person name="Won K."/>
            <person name="Lee Y."/>
            <person name="Choi E.D."/>
            <person name="Segonzac C."/>
            <person name="Sohn K.H."/>
        </authorList>
    </citation>
    <scope>NUCLEOTIDE SEQUENCE [LARGE SCALE GENOMIC DNA]</scope>
    <source>
        <strain evidence="2 3">PRI2</strain>
    </source>
</reference>
<evidence type="ECO:0000313" key="3">
    <source>
        <dbReference type="Proteomes" id="UP000298493"/>
    </source>
</evidence>